<dbReference type="FunFam" id="3.30.110.30:FF:000001">
    <property type="entry name" value="Bifunctional glutamate/proline--tRNA ligase"/>
    <property type="match status" value="1"/>
</dbReference>
<dbReference type="FunFam" id="3.30.930.10:FF:000007">
    <property type="entry name" value="Bifunctional glutamate/proline--tRNA ligase"/>
    <property type="match status" value="1"/>
</dbReference>
<reference evidence="12" key="1">
    <citation type="journal article" date="2020" name="Stud. Mycol.">
        <title>101 Dothideomycetes genomes: a test case for predicting lifestyles and emergence of pathogens.</title>
        <authorList>
            <person name="Haridas S."/>
            <person name="Albert R."/>
            <person name="Binder M."/>
            <person name="Bloem J."/>
            <person name="Labutti K."/>
            <person name="Salamov A."/>
            <person name="Andreopoulos B."/>
            <person name="Baker S."/>
            <person name="Barry K."/>
            <person name="Bills G."/>
            <person name="Bluhm B."/>
            <person name="Cannon C."/>
            <person name="Castanera R."/>
            <person name="Culley D."/>
            <person name="Daum C."/>
            <person name="Ezra D."/>
            <person name="Gonzalez J."/>
            <person name="Henrissat B."/>
            <person name="Kuo A."/>
            <person name="Liang C."/>
            <person name="Lipzen A."/>
            <person name="Lutzoni F."/>
            <person name="Magnuson J."/>
            <person name="Mondo S."/>
            <person name="Nolan M."/>
            <person name="Ohm R."/>
            <person name="Pangilinan J."/>
            <person name="Park H.-J."/>
            <person name="Ramirez L."/>
            <person name="Alfaro M."/>
            <person name="Sun H."/>
            <person name="Tritt A."/>
            <person name="Yoshinaga Y."/>
            <person name="Zwiers L.-H."/>
            <person name="Turgeon B."/>
            <person name="Goodwin S."/>
            <person name="Spatafora J."/>
            <person name="Crous P."/>
            <person name="Grigoriev I."/>
        </authorList>
    </citation>
    <scope>NUCLEOTIDE SEQUENCE</scope>
    <source>
        <strain evidence="12">CBS 262.69</strain>
    </source>
</reference>
<dbReference type="NCBIfam" id="TIGR00408">
    <property type="entry name" value="proS_fam_I"/>
    <property type="match status" value="1"/>
</dbReference>
<evidence type="ECO:0000313" key="12">
    <source>
        <dbReference type="EMBL" id="KAF2405240.1"/>
    </source>
</evidence>
<evidence type="ECO:0000256" key="6">
    <source>
        <dbReference type="ARBA" id="ARBA00022917"/>
    </source>
</evidence>
<dbReference type="Gene3D" id="3.30.110.30">
    <property type="entry name" value="C-terminal domain of ProRS"/>
    <property type="match status" value="1"/>
</dbReference>
<dbReference type="GO" id="GO:0005524">
    <property type="term" value="F:ATP binding"/>
    <property type="evidence" value="ECO:0007669"/>
    <property type="project" value="UniProtKB-KW"/>
</dbReference>
<dbReference type="AlphaFoldDB" id="A0A6G1IAD0"/>
<dbReference type="PRINTS" id="PR01046">
    <property type="entry name" value="TRNASYNTHPRO"/>
</dbReference>
<dbReference type="CDD" id="cd00862">
    <property type="entry name" value="ProRS_anticodon_zinc"/>
    <property type="match status" value="1"/>
</dbReference>
<gene>
    <name evidence="12" type="ORF">EJ06DRAFT_525769</name>
</gene>
<dbReference type="GO" id="GO:0017101">
    <property type="term" value="C:aminoacyl-tRNA synthetase multienzyme complex"/>
    <property type="evidence" value="ECO:0007669"/>
    <property type="project" value="TreeGrafter"/>
</dbReference>
<evidence type="ECO:0000256" key="4">
    <source>
        <dbReference type="ARBA" id="ARBA00022741"/>
    </source>
</evidence>
<dbReference type="Pfam" id="PF09180">
    <property type="entry name" value="ProRS-C_1"/>
    <property type="match status" value="1"/>
</dbReference>
<dbReference type="PANTHER" id="PTHR43382">
    <property type="entry name" value="PROLYL-TRNA SYNTHETASE"/>
    <property type="match status" value="1"/>
</dbReference>
<evidence type="ECO:0000256" key="3">
    <source>
        <dbReference type="ARBA" id="ARBA00022598"/>
    </source>
</evidence>
<evidence type="ECO:0000256" key="2">
    <source>
        <dbReference type="ARBA" id="ARBA00012831"/>
    </source>
</evidence>
<evidence type="ECO:0000313" key="13">
    <source>
        <dbReference type="Proteomes" id="UP000799640"/>
    </source>
</evidence>
<dbReference type="InterPro" id="IPR002314">
    <property type="entry name" value="aa-tRNA-synt_IIb"/>
</dbReference>
<keyword evidence="5" id="KW-0067">ATP-binding</keyword>
<dbReference type="SMART" id="SM00946">
    <property type="entry name" value="ProRS-C_1"/>
    <property type="match status" value="1"/>
</dbReference>
<dbReference type="InterPro" id="IPR017449">
    <property type="entry name" value="Pro-tRNA_synth_II"/>
</dbReference>
<dbReference type="OrthoDB" id="1350766at2759"/>
<evidence type="ECO:0000256" key="10">
    <source>
        <dbReference type="SAM" id="MobiDB-lite"/>
    </source>
</evidence>
<proteinExistence type="inferred from homology"/>
<dbReference type="CDD" id="cd00778">
    <property type="entry name" value="ProRS_core_arch_euk"/>
    <property type="match status" value="1"/>
</dbReference>
<keyword evidence="4" id="KW-0547">Nucleotide-binding</keyword>
<dbReference type="GO" id="GO:0005737">
    <property type="term" value="C:cytoplasm"/>
    <property type="evidence" value="ECO:0007669"/>
    <property type="project" value="InterPro"/>
</dbReference>
<dbReference type="PROSITE" id="PS50862">
    <property type="entry name" value="AA_TRNA_LIGASE_II"/>
    <property type="match status" value="1"/>
</dbReference>
<dbReference type="InterPro" id="IPR045864">
    <property type="entry name" value="aa-tRNA-synth_II/BPL/LPL"/>
</dbReference>
<dbReference type="Pfam" id="PF00587">
    <property type="entry name" value="tRNA-synt_2b"/>
    <property type="match status" value="1"/>
</dbReference>
<dbReference type="SUPFAM" id="SSF52954">
    <property type="entry name" value="Class II aaRS ABD-related"/>
    <property type="match status" value="1"/>
</dbReference>
<dbReference type="InterPro" id="IPR002316">
    <property type="entry name" value="Pro-tRNA-ligase_IIa"/>
</dbReference>
<comment type="catalytic activity">
    <reaction evidence="9">
        <text>tRNA(Pro) + L-proline + ATP = L-prolyl-tRNA(Pro) + AMP + diphosphate</text>
        <dbReference type="Rhea" id="RHEA:14305"/>
        <dbReference type="Rhea" id="RHEA-COMP:9700"/>
        <dbReference type="Rhea" id="RHEA-COMP:9702"/>
        <dbReference type="ChEBI" id="CHEBI:30616"/>
        <dbReference type="ChEBI" id="CHEBI:33019"/>
        <dbReference type="ChEBI" id="CHEBI:60039"/>
        <dbReference type="ChEBI" id="CHEBI:78442"/>
        <dbReference type="ChEBI" id="CHEBI:78532"/>
        <dbReference type="ChEBI" id="CHEBI:456215"/>
        <dbReference type="EC" id="6.1.1.15"/>
    </reaction>
</comment>
<dbReference type="InterPro" id="IPR006195">
    <property type="entry name" value="aa-tRNA-synth_II"/>
</dbReference>
<dbReference type="EC" id="6.1.1.15" evidence="2"/>
<comment type="similarity">
    <text evidence="1">Belongs to the class-II aminoacyl-tRNA synthetase family.</text>
</comment>
<dbReference type="EMBL" id="ML996687">
    <property type="protein sequence ID" value="KAF2405240.1"/>
    <property type="molecule type" value="Genomic_DNA"/>
</dbReference>
<evidence type="ECO:0000256" key="7">
    <source>
        <dbReference type="ARBA" id="ARBA00023146"/>
    </source>
</evidence>
<dbReference type="SUPFAM" id="SSF55681">
    <property type="entry name" value="Class II aaRS and biotin synthetases"/>
    <property type="match status" value="1"/>
</dbReference>
<dbReference type="PANTHER" id="PTHR43382:SF2">
    <property type="entry name" value="BIFUNCTIONAL GLUTAMATE_PROLINE--TRNA LIGASE"/>
    <property type="match status" value="1"/>
</dbReference>
<dbReference type="Proteomes" id="UP000799640">
    <property type="component" value="Unassembled WGS sequence"/>
</dbReference>
<dbReference type="InterPro" id="IPR033721">
    <property type="entry name" value="ProRS_core_arch_euk"/>
</dbReference>
<sequence>MAGEASAPLADRPKAAKKEKKDKPPQKPKAKPAQAASVDTKGITVKKDDDLGEWYQQMLSKGQFISYYDVSGCYILEPASYAIWEEIKTWFDAQIKTLGVRNCYYPIFISEDNLQKEKDHIEGFAAEVAWVTHGGKSKLDKPIAIRPTSETAMYHDFHNKIQSHRDLPLKRNQWNNVVRWEFRNPMPFIRSREFLWQEGHTAHLTEEEAGKEVLQILDYYTGVYEELLAVPVVKGRKTVNEQFPGAYYTTTIEGFIPGTGRGIQAATSHCLGQHFAKMYDITVEDPNAKKDSGEAPSKLHVWQNSWGLTTRSIGVMMLIHGDDKGAVIPPRVAEIQAIIIPVGVTAKASEADKAALYGTVKDIADKLRAAGVRVDTDLREHYNAGWKFNDWELRGVPLRIEFGPKDMAKGVIATARRDTGEKSTIKIDDVAEGVPKLLETMQAEMLARARKEYDEHRKSITLWDEILPALNGKNVVLIPHCLGGDCADAIKDETAALQKAAGAQEDARAPSMGAKSLCIPFEQPELAAGTKCLRPACGQDAQKWVQFGRSY</sequence>
<accession>A0A6G1IAD0</accession>
<feature type="domain" description="Aminoacyl-transfer RNA synthetases class-II family profile" evidence="11">
    <location>
        <begin position="78"/>
        <end position="329"/>
    </location>
</feature>
<dbReference type="InterPro" id="IPR004154">
    <property type="entry name" value="Anticodon-bd"/>
</dbReference>
<evidence type="ECO:0000256" key="9">
    <source>
        <dbReference type="ARBA" id="ARBA00047671"/>
    </source>
</evidence>
<evidence type="ECO:0000259" key="11">
    <source>
        <dbReference type="PROSITE" id="PS50862"/>
    </source>
</evidence>
<feature type="compositionally biased region" description="Basic and acidic residues" evidence="10">
    <location>
        <begin position="11"/>
        <end position="25"/>
    </location>
</feature>
<dbReference type="InterPro" id="IPR036621">
    <property type="entry name" value="Anticodon-bd_dom_sf"/>
</dbReference>
<evidence type="ECO:0000256" key="8">
    <source>
        <dbReference type="ARBA" id="ARBA00029731"/>
    </source>
</evidence>
<dbReference type="SUPFAM" id="SSF64586">
    <property type="entry name" value="C-terminal domain of ProRS"/>
    <property type="match status" value="1"/>
</dbReference>
<dbReference type="FunFam" id="3.40.50.800:FF:000005">
    <property type="entry name" value="bifunctional glutamate/proline--tRNA ligase"/>
    <property type="match status" value="1"/>
</dbReference>
<protein>
    <recommendedName>
        <fullName evidence="2">proline--tRNA ligase</fullName>
        <ecNumber evidence="2">6.1.1.15</ecNumber>
    </recommendedName>
    <alternativeName>
        <fullName evidence="8">Prolyl-tRNA synthetase</fullName>
    </alternativeName>
</protein>
<keyword evidence="3" id="KW-0436">Ligase</keyword>
<dbReference type="GO" id="GO:0006433">
    <property type="term" value="P:prolyl-tRNA aminoacylation"/>
    <property type="evidence" value="ECO:0007669"/>
    <property type="project" value="InterPro"/>
</dbReference>
<feature type="region of interest" description="Disordered" evidence="10">
    <location>
        <begin position="1"/>
        <end position="39"/>
    </location>
</feature>
<evidence type="ECO:0000256" key="5">
    <source>
        <dbReference type="ARBA" id="ARBA00022840"/>
    </source>
</evidence>
<dbReference type="Gene3D" id="3.30.930.10">
    <property type="entry name" value="Bira Bifunctional Protein, Domain 2"/>
    <property type="match status" value="1"/>
</dbReference>
<dbReference type="InterPro" id="IPR004499">
    <property type="entry name" value="Pro-tRNA-ligase_IIa_arc-type"/>
</dbReference>
<dbReference type="Gene3D" id="3.40.50.800">
    <property type="entry name" value="Anticodon-binding domain"/>
    <property type="match status" value="1"/>
</dbReference>
<dbReference type="GO" id="GO:0004827">
    <property type="term" value="F:proline-tRNA ligase activity"/>
    <property type="evidence" value="ECO:0007669"/>
    <property type="project" value="UniProtKB-EC"/>
</dbReference>
<name>A0A6G1IAD0_9PEZI</name>
<keyword evidence="7 12" id="KW-0030">Aminoacyl-tRNA synthetase</keyword>
<dbReference type="HAMAP" id="MF_01571">
    <property type="entry name" value="Pro_tRNA_synth_type3"/>
    <property type="match status" value="1"/>
</dbReference>
<dbReference type="Pfam" id="PF03129">
    <property type="entry name" value="HGTP_anticodon"/>
    <property type="match status" value="1"/>
</dbReference>
<keyword evidence="6" id="KW-0648">Protein biosynthesis</keyword>
<dbReference type="InterPro" id="IPR016061">
    <property type="entry name" value="Pro-tRNA_ligase_II_C"/>
</dbReference>
<organism evidence="12 13">
    <name type="scientific">Trichodelitschia bisporula</name>
    <dbReference type="NCBI Taxonomy" id="703511"/>
    <lineage>
        <taxon>Eukaryota</taxon>
        <taxon>Fungi</taxon>
        <taxon>Dikarya</taxon>
        <taxon>Ascomycota</taxon>
        <taxon>Pezizomycotina</taxon>
        <taxon>Dothideomycetes</taxon>
        <taxon>Dothideomycetes incertae sedis</taxon>
        <taxon>Phaeotrichales</taxon>
        <taxon>Phaeotrichaceae</taxon>
        <taxon>Trichodelitschia</taxon>
    </lineage>
</organism>
<evidence type="ECO:0000256" key="1">
    <source>
        <dbReference type="ARBA" id="ARBA00008226"/>
    </source>
</evidence>
<keyword evidence="13" id="KW-1185">Reference proteome</keyword>